<keyword evidence="3" id="KW-0813">Transport</keyword>
<sequence>MRLAGMTESAVPRWLPRALVLALLFYAGFLISQWALGRLKDLLVTLLVSLFVALAIEPAVDAMARRGMRRGIAVMIVFVVLLAATALFVFALGSLFVDQVVQFAGNLPRYVDSVVSWINRTFEQKISVRDLQSKLLSDSNALKTYAEKLAGNVWGVSSSVLGGVFRTFTVALFTFYLAADAPKLRAEVVSLFPPRKQAAITRAWMIALDKTGGYIYSRALMALVSGVAHGILFWAIGLPYALALAIWVGLVSQFIPTVGTYLAGALPILIALTNGRPGAALVILVFVVVYQQFENYILQPRITSKTVDIHPAVAFGAVIAGAALLGGVGAIIAIPLTATAQSFLSAYVKRYEVAASDSG</sequence>
<comment type="subcellular location">
    <subcellularLocation>
        <location evidence="1">Cell membrane</location>
        <topology evidence="1">Multi-pass membrane protein</topology>
    </subcellularLocation>
</comment>
<comment type="caution">
    <text evidence="9">The sequence shown here is derived from an EMBL/GenBank/DDBJ whole genome shotgun (WGS) entry which is preliminary data.</text>
</comment>
<evidence type="ECO:0000256" key="6">
    <source>
        <dbReference type="ARBA" id="ARBA00022989"/>
    </source>
</evidence>
<dbReference type="Proteomes" id="UP001499854">
    <property type="component" value="Unassembled WGS sequence"/>
</dbReference>
<evidence type="ECO:0000256" key="5">
    <source>
        <dbReference type="ARBA" id="ARBA00022692"/>
    </source>
</evidence>
<evidence type="ECO:0000313" key="9">
    <source>
        <dbReference type="EMBL" id="GAA1987535.1"/>
    </source>
</evidence>
<dbReference type="EMBL" id="BAAAQM010000039">
    <property type="protein sequence ID" value="GAA1987535.1"/>
    <property type="molecule type" value="Genomic_DNA"/>
</dbReference>
<feature type="transmembrane region" description="Helical" evidence="8">
    <location>
        <begin position="242"/>
        <end position="263"/>
    </location>
</feature>
<feature type="transmembrane region" description="Helical" evidence="8">
    <location>
        <begin position="42"/>
        <end position="60"/>
    </location>
</feature>
<keyword evidence="4" id="KW-1003">Cell membrane</keyword>
<feature type="transmembrane region" description="Helical" evidence="8">
    <location>
        <begin position="275"/>
        <end position="293"/>
    </location>
</feature>
<gene>
    <name evidence="9" type="ORF">GCM10009838_57850</name>
</gene>
<evidence type="ECO:0000256" key="2">
    <source>
        <dbReference type="ARBA" id="ARBA00009773"/>
    </source>
</evidence>
<dbReference type="Pfam" id="PF01594">
    <property type="entry name" value="AI-2E_transport"/>
    <property type="match status" value="1"/>
</dbReference>
<evidence type="ECO:0000256" key="4">
    <source>
        <dbReference type="ARBA" id="ARBA00022475"/>
    </source>
</evidence>
<dbReference type="InterPro" id="IPR002549">
    <property type="entry name" value="AI-2E-like"/>
</dbReference>
<keyword evidence="10" id="KW-1185">Reference proteome</keyword>
<evidence type="ECO:0000256" key="8">
    <source>
        <dbReference type="SAM" id="Phobius"/>
    </source>
</evidence>
<feature type="transmembrane region" description="Helical" evidence="8">
    <location>
        <begin position="313"/>
        <end position="340"/>
    </location>
</feature>
<feature type="transmembrane region" description="Helical" evidence="8">
    <location>
        <begin position="153"/>
        <end position="178"/>
    </location>
</feature>
<comment type="similarity">
    <text evidence="2">Belongs to the autoinducer-2 exporter (AI-2E) (TC 2.A.86) family.</text>
</comment>
<evidence type="ECO:0000256" key="7">
    <source>
        <dbReference type="ARBA" id="ARBA00023136"/>
    </source>
</evidence>
<keyword evidence="7 8" id="KW-0472">Membrane</keyword>
<dbReference type="PANTHER" id="PTHR21716">
    <property type="entry name" value="TRANSMEMBRANE PROTEIN"/>
    <property type="match status" value="1"/>
</dbReference>
<name>A0ABP5E0P9_9ACTN</name>
<reference evidence="10" key="1">
    <citation type="journal article" date="2019" name="Int. J. Syst. Evol. Microbiol.">
        <title>The Global Catalogue of Microorganisms (GCM) 10K type strain sequencing project: providing services to taxonomists for standard genome sequencing and annotation.</title>
        <authorList>
            <consortium name="The Broad Institute Genomics Platform"/>
            <consortium name="The Broad Institute Genome Sequencing Center for Infectious Disease"/>
            <person name="Wu L."/>
            <person name="Ma J."/>
        </authorList>
    </citation>
    <scope>NUCLEOTIDE SEQUENCE [LARGE SCALE GENOMIC DNA]</scope>
    <source>
        <strain evidence="10">JCM 16013</strain>
    </source>
</reference>
<feature type="transmembrane region" description="Helical" evidence="8">
    <location>
        <begin position="14"/>
        <end position="36"/>
    </location>
</feature>
<keyword evidence="6 8" id="KW-1133">Transmembrane helix</keyword>
<organism evidence="9 10">
    <name type="scientific">Catenulispora subtropica</name>
    <dbReference type="NCBI Taxonomy" id="450798"/>
    <lineage>
        <taxon>Bacteria</taxon>
        <taxon>Bacillati</taxon>
        <taxon>Actinomycetota</taxon>
        <taxon>Actinomycetes</taxon>
        <taxon>Catenulisporales</taxon>
        <taxon>Catenulisporaceae</taxon>
        <taxon>Catenulispora</taxon>
    </lineage>
</organism>
<protein>
    <submittedName>
        <fullName evidence="9">AI-2E family transporter</fullName>
    </submittedName>
</protein>
<evidence type="ECO:0000256" key="1">
    <source>
        <dbReference type="ARBA" id="ARBA00004651"/>
    </source>
</evidence>
<dbReference type="PANTHER" id="PTHR21716:SF53">
    <property type="entry name" value="PERMEASE PERM-RELATED"/>
    <property type="match status" value="1"/>
</dbReference>
<keyword evidence="5 8" id="KW-0812">Transmembrane</keyword>
<feature type="transmembrane region" description="Helical" evidence="8">
    <location>
        <begin position="72"/>
        <end position="97"/>
    </location>
</feature>
<evidence type="ECO:0000256" key="3">
    <source>
        <dbReference type="ARBA" id="ARBA00022448"/>
    </source>
</evidence>
<accession>A0ABP5E0P9</accession>
<feature type="transmembrane region" description="Helical" evidence="8">
    <location>
        <begin position="215"/>
        <end position="236"/>
    </location>
</feature>
<proteinExistence type="inferred from homology"/>
<evidence type="ECO:0000313" key="10">
    <source>
        <dbReference type="Proteomes" id="UP001499854"/>
    </source>
</evidence>